<dbReference type="Proteomes" id="UP000219111">
    <property type="component" value="Unassembled WGS sequence"/>
</dbReference>
<reference evidence="3" key="1">
    <citation type="submission" date="2017-08" db="EMBL/GenBank/DDBJ databases">
        <authorList>
            <person name="Varghese N."/>
            <person name="Submissions S."/>
        </authorList>
    </citation>
    <scope>NUCLEOTIDE SEQUENCE [LARGE SCALE GENOMIC DNA]</scope>
    <source>
        <strain evidence="3">JA276</strain>
    </source>
</reference>
<dbReference type="AlphaFoldDB" id="A0A285SMA3"/>
<gene>
    <name evidence="2" type="ORF">SAMN05877831_10730</name>
</gene>
<organism evidence="2 3">
    <name type="scientific">Rhodobacter maris</name>
    <dbReference type="NCBI Taxonomy" id="446682"/>
    <lineage>
        <taxon>Bacteria</taxon>
        <taxon>Pseudomonadati</taxon>
        <taxon>Pseudomonadota</taxon>
        <taxon>Alphaproteobacteria</taxon>
        <taxon>Rhodobacterales</taxon>
        <taxon>Rhodobacter group</taxon>
        <taxon>Rhodobacter</taxon>
    </lineage>
</organism>
<accession>A0A285SMA3</accession>
<feature type="chain" id="PRO_5012763989" description="Nickel/cobalt transporter regulator" evidence="1">
    <location>
        <begin position="23"/>
        <end position="113"/>
    </location>
</feature>
<evidence type="ECO:0008006" key="4">
    <source>
        <dbReference type="Google" id="ProtNLM"/>
    </source>
</evidence>
<keyword evidence="1" id="KW-0732">Signal</keyword>
<evidence type="ECO:0000256" key="1">
    <source>
        <dbReference type="SAM" id="SignalP"/>
    </source>
</evidence>
<keyword evidence="3" id="KW-1185">Reference proteome</keyword>
<sequence length="113" mass="12724">MTRLVFAVILALLLPAPQMLRAEVPSGCKVIAATGDRFCKYGNRWKLESIRAPDYAVGDAFPVYDQSMLMDLHGYGLPPVDGPWRYYLRAGVIYRVSADTHRVLEVIGRRSRP</sequence>
<evidence type="ECO:0000313" key="3">
    <source>
        <dbReference type="Proteomes" id="UP000219111"/>
    </source>
</evidence>
<dbReference type="EMBL" id="OBMT01000007">
    <property type="protein sequence ID" value="SOC08860.1"/>
    <property type="molecule type" value="Genomic_DNA"/>
</dbReference>
<name>A0A285SMA3_9RHOB</name>
<feature type="signal peptide" evidence="1">
    <location>
        <begin position="1"/>
        <end position="22"/>
    </location>
</feature>
<protein>
    <recommendedName>
        <fullName evidence="4">Nickel/cobalt transporter regulator</fullName>
    </recommendedName>
</protein>
<proteinExistence type="predicted"/>
<evidence type="ECO:0000313" key="2">
    <source>
        <dbReference type="EMBL" id="SOC08860.1"/>
    </source>
</evidence>